<dbReference type="Proteomes" id="UP000574769">
    <property type="component" value="Unassembled WGS sequence"/>
</dbReference>
<feature type="region of interest" description="Disordered" evidence="1">
    <location>
        <begin position="18"/>
        <end position="69"/>
    </location>
</feature>
<feature type="compositionally biased region" description="Basic residues" evidence="1">
    <location>
        <begin position="35"/>
        <end position="49"/>
    </location>
</feature>
<protein>
    <submittedName>
        <fullName evidence="2">Uncharacterized protein</fullName>
    </submittedName>
</protein>
<sequence length="142" mass="15203">MSPHRCGCRIKAPAAWDGCRYKSPHDERKADGIHKPRPRGFGRSGKRSGRSASGAKMGEDGGDTSLRALGGRRSGLNQCLWSGTIYVRAQVVARDAGSGLNGKDVLCRKRKATLQPVVNDRLPLANEAAKSGLRTCKADCPC</sequence>
<proteinExistence type="predicted"/>
<comment type="caution">
    <text evidence="2">The sequence shown here is derived from an EMBL/GenBank/DDBJ whole genome shotgun (WGS) entry which is preliminary data.</text>
</comment>
<dbReference type="EMBL" id="JACHNY010000007">
    <property type="protein sequence ID" value="MBB4619128.1"/>
    <property type="molecule type" value="Genomic_DNA"/>
</dbReference>
<accession>A0A7W7EYT9</accession>
<evidence type="ECO:0000313" key="3">
    <source>
        <dbReference type="Proteomes" id="UP000574769"/>
    </source>
</evidence>
<evidence type="ECO:0000313" key="2">
    <source>
        <dbReference type="EMBL" id="MBB4619128.1"/>
    </source>
</evidence>
<reference evidence="2 3" key="1">
    <citation type="submission" date="2020-08" db="EMBL/GenBank/DDBJ databases">
        <title>Genomic Encyclopedia of Type Strains, Phase IV (KMG-IV): sequencing the most valuable type-strain genomes for metagenomic binning, comparative biology and taxonomic classification.</title>
        <authorList>
            <person name="Goeker M."/>
        </authorList>
    </citation>
    <scope>NUCLEOTIDE SEQUENCE [LARGE SCALE GENOMIC DNA]</scope>
    <source>
        <strain evidence="2 3">DSM 15867</strain>
    </source>
</reference>
<name>A0A7W7EYT9_9SPHN</name>
<feature type="compositionally biased region" description="Basic and acidic residues" evidence="1">
    <location>
        <begin position="19"/>
        <end position="34"/>
    </location>
</feature>
<evidence type="ECO:0000256" key="1">
    <source>
        <dbReference type="SAM" id="MobiDB-lite"/>
    </source>
</evidence>
<organism evidence="2 3">
    <name type="scientific">Sphingomonas abaci</name>
    <dbReference type="NCBI Taxonomy" id="237611"/>
    <lineage>
        <taxon>Bacteria</taxon>
        <taxon>Pseudomonadati</taxon>
        <taxon>Pseudomonadota</taxon>
        <taxon>Alphaproteobacteria</taxon>
        <taxon>Sphingomonadales</taxon>
        <taxon>Sphingomonadaceae</taxon>
        <taxon>Sphingomonas</taxon>
    </lineage>
</organism>
<keyword evidence="3" id="KW-1185">Reference proteome</keyword>
<dbReference type="AlphaFoldDB" id="A0A7W7EYT9"/>
<gene>
    <name evidence="2" type="ORF">GGQ96_003278</name>
</gene>